<evidence type="ECO:0008006" key="11">
    <source>
        <dbReference type="Google" id="ProtNLM"/>
    </source>
</evidence>
<dbReference type="Pfam" id="PF00822">
    <property type="entry name" value="PMP22_Claudin"/>
    <property type="match status" value="1"/>
</dbReference>
<dbReference type="PANTHER" id="PTHR14399:SF5">
    <property type="entry name" value="CELL JUNCTION PROTEIN VAB-9"/>
    <property type="match status" value="1"/>
</dbReference>
<comment type="subcellular location">
    <subcellularLocation>
        <location evidence="2">Cell junction</location>
    </subcellularLocation>
    <subcellularLocation>
        <location evidence="1">Membrane</location>
        <topology evidence="1">Multi-pass membrane protein</topology>
    </subcellularLocation>
</comment>
<dbReference type="PANTHER" id="PTHR14399">
    <property type="entry name" value="P53-INDUCED PROTEIN RELATED"/>
    <property type="match status" value="1"/>
</dbReference>
<keyword evidence="5" id="KW-0965">Cell junction</keyword>
<feature type="transmembrane region" description="Helical" evidence="8">
    <location>
        <begin position="70"/>
        <end position="99"/>
    </location>
</feature>
<evidence type="ECO:0000256" key="1">
    <source>
        <dbReference type="ARBA" id="ARBA00004141"/>
    </source>
</evidence>
<evidence type="ECO:0000256" key="6">
    <source>
        <dbReference type="ARBA" id="ARBA00022989"/>
    </source>
</evidence>
<evidence type="ECO:0000256" key="5">
    <source>
        <dbReference type="ARBA" id="ARBA00022949"/>
    </source>
</evidence>
<evidence type="ECO:0000256" key="2">
    <source>
        <dbReference type="ARBA" id="ARBA00004282"/>
    </source>
</evidence>
<dbReference type="GO" id="GO:0005911">
    <property type="term" value="C:cell-cell junction"/>
    <property type="evidence" value="ECO:0007669"/>
    <property type="project" value="TreeGrafter"/>
</dbReference>
<dbReference type="GO" id="GO:0098609">
    <property type="term" value="P:cell-cell adhesion"/>
    <property type="evidence" value="ECO:0007669"/>
    <property type="project" value="TreeGrafter"/>
</dbReference>
<gene>
    <name evidence="9" type="ORF">OFUS_LOCUS2354</name>
</gene>
<name>A0A8S4N1L0_OWEFU</name>
<dbReference type="GO" id="GO:0016020">
    <property type="term" value="C:membrane"/>
    <property type="evidence" value="ECO:0007669"/>
    <property type="project" value="UniProtKB-SubCell"/>
</dbReference>
<dbReference type="OrthoDB" id="8655982at2759"/>
<keyword evidence="6 8" id="KW-1133">Transmembrane helix</keyword>
<keyword evidence="10" id="KW-1185">Reference proteome</keyword>
<dbReference type="EMBL" id="CAIIXF020000001">
    <property type="protein sequence ID" value="CAH1774993.1"/>
    <property type="molecule type" value="Genomic_DNA"/>
</dbReference>
<evidence type="ECO:0000313" key="9">
    <source>
        <dbReference type="EMBL" id="CAH1774993.1"/>
    </source>
</evidence>
<accession>A0A8S4N1L0</accession>
<evidence type="ECO:0000313" key="10">
    <source>
        <dbReference type="Proteomes" id="UP000749559"/>
    </source>
</evidence>
<evidence type="ECO:0000256" key="4">
    <source>
        <dbReference type="ARBA" id="ARBA00022692"/>
    </source>
</evidence>
<dbReference type="InterPro" id="IPR015664">
    <property type="entry name" value="P53_induced"/>
</dbReference>
<dbReference type="AlphaFoldDB" id="A0A8S4N1L0"/>
<feature type="transmembrane region" description="Helical" evidence="8">
    <location>
        <begin position="18"/>
        <end position="37"/>
    </location>
</feature>
<protein>
    <recommendedName>
        <fullName evidence="11">Transmembrane protein 47-like</fullName>
    </recommendedName>
</protein>
<keyword evidence="7 8" id="KW-0472">Membrane</keyword>
<organism evidence="9 10">
    <name type="scientific">Owenia fusiformis</name>
    <name type="common">Polychaete worm</name>
    <dbReference type="NCBI Taxonomy" id="6347"/>
    <lineage>
        <taxon>Eukaryota</taxon>
        <taxon>Metazoa</taxon>
        <taxon>Spiralia</taxon>
        <taxon>Lophotrochozoa</taxon>
        <taxon>Annelida</taxon>
        <taxon>Polychaeta</taxon>
        <taxon>Sedentaria</taxon>
        <taxon>Canalipalpata</taxon>
        <taxon>Sabellida</taxon>
        <taxon>Oweniida</taxon>
        <taxon>Oweniidae</taxon>
        <taxon>Owenia</taxon>
    </lineage>
</organism>
<feature type="transmembrane region" description="Helical" evidence="8">
    <location>
        <begin position="111"/>
        <end position="134"/>
    </location>
</feature>
<comment type="caution">
    <text evidence="9">The sequence shown here is derived from an EMBL/GenBank/DDBJ whole genome shotgun (WGS) entry which is preliminary data.</text>
</comment>
<evidence type="ECO:0000256" key="8">
    <source>
        <dbReference type="SAM" id="Phobius"/>
    </source>
</evidence>
<dbReference type="Gene3D" id="1.20.140.150">
    <property type="match status" value="1"/>
</dbReference>
<evidence type="ECO:0000256" key="3">
    <source>
        <dbReference type="ARBA" id="ARBA00008691"/>
    </source>
</evidence>
<reference evidence="9" key="1">
    <citation type="submission" date="2022-03" db="EMBL/GenBank/DDBJ databases">
        <authorList>
            <person name="Martin C."/>
        </authorList>
    </citation>
    <scope>NUCLEOTIDE SEQUENCE</scope>
</reference>
<dbReference type="Proteomes" id="UP000749559">
    <property type="component" value="Unassembled WGS sequence"/>
</dbReference>
<evidence type="ECO:0000256" key="7">
    <source>
        <dbReference type="ARBA" id="ARBA00023136"/>
    </source>
</evidence>
<feature type="transmembrane region" description="Helical" evidence="8">
    <location>
        <begin position="154"/>
        <end position="171"/>
    </location>
</feature>
<proteinExistence type="inferred from homology"/>
<dbReference type="InterPro" id="IPR004031">
    <property type="entry name" value="PMP22/EMP/MP20/Claudin"/>
</dbReference>
<comment type="similarity">
    <text evidence="3">Belongs to the TMEM47 family.</text>
</comment>
<keyword evidence="4 8" id="KW-0812">Transmembrane</keyword>
<sequence>MAGEQTTETVTVVRPLKVMALVCGIISILLIIISIASTEWLTADGNYRQGLWQDCQDGREPVCQNNPAKAWIQACAALCIITLIFATGATILTVFGLLSKNSVWKFRFYRIAMIIMFFCVLCQVISLIVFPAMFMQEIQSLGKSQWMFGWSYGVGWGAAIFLFGGAILLLMDKESEEIYYREKTYYDNQTDA</sequence>